<evidence type="ECO:0000313" key="17">
    <source>
        <dbReference type="Proteomes" id="UP001159405"/>
    </source>
</evidence>
<comment type="similarity">
    <text evidence="3 13">Belongs to the XPF family.</text>
</comment>
<organism evidence="16 17">
    <name type="scientific">Porites lobata</name>
    <dbReference type="NCBI Taxonomy" id="104759"/>
    <lineage>
        <taxon>Eukaryota</taxon>
        <taxon>Metazoa</taxon>
        <taxon>Cnidaria</taxon>
        <taxon>Anthozoa</taxon>
        <taxon>Hexacorallia</taxon>
        <taxon>Scleractinia</taxon>
        <taxon>Fungiina</taxon>
        <taxon>Poritidae</taxon>
        <taxon>Porites</taxon>
    </lineage>
</organism>
<evidence type="ECO:0000259" key="15">
    <source>
        <dbReference type="SMART" id="SM00891"/>
    </source>
</evidence>
<dbReference type="InterPro" id="IPR047417">
    <property type="entry name" value="WHD_MUS81"/>
</dbReference>
<keyword evidence="5 13" id="KW-0479">Metal-binding</keyword>
<evidence type="ECO:0000256" key="9">
    <source>
        <dbReference type="ARBA" id="ARBA00022842"/>
    </source>
</evidence>
<reference evidence="16 17" key="1">
    <citation type="submission" date="2022-05" db="EMBL/GenBank/DDBJ databases">
        <authorList>
            <consortium name="Genoscope - CEA"/>
            <person name="William W."/>
        </authorList>
    </citation>
    <scope>NUCLEOTIDE SEQUENCE [LARGE SCALE GENOMIC DNA]</scope>
</reference>
<accession>A0ABN8QPZ1</accession>
<evidence type="ECO:0000256" key="2">
    <source>
        <dbReference type="ARBA" id="ARBA00004123"/>
    </source>
</evidence>
<dbReference type="Pfam" id="PF02732">
    <property type="entry name" value="ERCC4"/>
    <property type="match status" value="1"/>
</dbReference>
<dbReference type="InterPro" id="IPR010996">
    <property type="entry name" value="HHH_MUS81"/>
</dbReference>
<evidence type="ECO:0000256" key="5">
    <source>
        <dbReference type="ARBA" id="ARBA00022723"/>
    </source>
</evidence>
<evidence type="ECO:0000256" key="4">
    <source>
        <dbReference type="ARBA" id="ARBA00022722"/>
    </source>
</evidence>
<evidence type="ECO:0000256" key="11">
    <source>
        <dbReference type="ARBA" id="ARBA00023204"/>
    </source>
</evidence>
<comment type="caution">
    <text evidence="16">The sequence shown here is derived from an EMBL/GenBank/DDBJ whole genome shotgun (WGS) entry which is preliminary data.</text>
</comment>
<dbReference type="InterPro" id="IPR011335">
    <property type="entry name" value="Restrct_endonuc-II-like"/>
</dbReference>
<name>A0ABN8QPZ1_9CNID</name>
<sequence length="729" mass="82466">MSNRKKQRVCPNPLFLKWLEDWRDEAKEKNSKLQYTYGKAASAVRKYPLPLRCGKDAMILDNIGKSLKSCIKGEMIARRLDEAMAKYNASNQQAVDSDDEQEEEEELRSDANPLDQTMCVPPPPLVDLDNDPAVKKTPKKRKPKKKVVREYIPTYRSGPYALMLTLYQESQRPNYRGYMTRAELQKEAQPFCEASFTMPDPGSHYTAWSSMSTLIRKGFIIKTNNPARYSLTNAGCELAEKLETVTGESLSPGTSSAPPFTVDCTQSPSSCRSDDKTHELKFMASTTEMPSWNSKPVQLVCLDEDEPEDVPTKPASGYSFTSIKETREEGIKTRTQEDDPSSVTSDFILRPGTFDIILCVDVIETTGGQAKSRKEALIPELKKNGVQFDVRKLQLGDFLWVARERTTPTPGCLSVPVARELVLDYIAERKRMDDLCCSITDGRFREQKFRLRHCGLKHPIYLVEDFGSIQHMSLPESTLLQAIVNTQIVDGFFVKRTHDLKESVAYLTVMTRHLQKIYSNKTLVSCRQGGLEDARANSSTFGNNRLYLMNFRDFNDSTVKNKVMTVSEVFAKQLMQISGVSPDKAVAILEKYPTPKRLLDAYKSQGNTKDRELLLSSLKCGKNQSCTVHLFCRKFAGLTKYLHKLNVHTRLRSRATTLCSKTSEGHKNGTSLIYQLDNLILPPSSPSRKWKLRQSLKNEVETRGSPSRFKVQCLSSPLLHEVVTMVTMQ</sequence>
<comment type="function">
    <text evidence="13">Interacts with EME1 to form a DNA structure-specific endonuclease with substrate preference for branched DNA structures with a 5'-end at the branch nick. Typical substrates include 3'-flap structures, D-loops, replication forks and nicked Holliday junctions. May be required in mitosis for the processing of stalled or collapsed replication fork intermediates. May be required in meiosis for the repair of meiosis-specific double strand breaks subsequent to single-end invasion (SEI).</text>
</comment>
<dbReference type="SUPFAM" id="SSF52980">
    <property type="entry name" value="Restriction endonuclease-like"/>
    <property type="match status" value="1"/>
</dbReference>
<dbReference type="CDD" id="cd20074">
    <property type="entry name" value="XPF_nuclease_Mus81"/>
    <property type="match status" value="1"/>
</dbReference>
<keyword evidence="7 13" id="KW-0227">DNA damage</keyword>
<evidence type="ECO:0000256" key="12">
    <source>
        <dbReference type="ARBA" id="ARBA00023242"/>
    </source>
</evidence>
<keyword evidence="11 13" id="KW-0234">DNA repair</keyword>
<comment type="cofactor">
    <cofactor evidence="1 13">
        <name>Mg(2+)</name>
        <dbReference type="ChEBI" id="CHEBI:18420"/>
    </cofactor>
</comment>
<evidence type="ECO:0000256" key="3">
    <source>
        <dbReference type="ARBA" id="ARBA00010015"/>
    </source>
</evidence>
<dbReference type="PANTHER" id="PTHR13451:SF0">
    <property type="entry name" value="CROSSOVER JUNCTION ENDONUCLEASE MUS81"/>
    <property type="match status" value="1"/>
</dbReference>
<proteinExistence type="inferred from homology"/>
<dbReference type="Gene3D" id="1.10.150.670">
    <property type="entry name" value="Crossover junction endonuclease EME1, DNA-binding domain"/>
    <property type="match status" value="1"/>
</dbReference>
<feature type="compositionally biased region" description="Acidic residues" evidence="14">
    <location>
        <begin position="96"/>
        <end position="107"/>
    </location>
</feature>
<evidence type="ECO:0000256" key="13">
    <source>
        <dbReference type="RuleBase" id="RU369042"/>
    </source>
</evidence>
<keyword evidence="12 13" id="KW-0539">Nucleus</keyword>
<dbReference type="CDD" id="cd21036">
    <property type="entry name" value="WH_MUS81"/>
    <property type="match status" value="1"/>
</dbReference>
<evidence type="ECO:0000256" key="7">
    <source>
        <dbReference type="ARBA" id="ARBA00022763"/>
    </source>
</evidence>
<feature type="region of interest" description="Disordered" evidence="14">
    <location>
        <begin position="89"/>
        <end position="142"/>
    </location>
</feature>
<dbReference type="InterPro" id="IPR033309">
    <property type="entry name" value="Mus81"/>
</dbReference>
<dbReference type="Pfam" id="PF21136">
    <property type="entry name" value="WHD_MUS81"/>
    <property type="match status" value="1"/>
</dbReference>
<comment type="subcellular location">
    <subcellularLocation>
        <location evidence="2 13">Nucleus</location>
    </subcellularLocation>
</comment>
<dbReference type="Gene3D" id="3.40.50.10130">
    <property type="match status" value="1"/>
</dbReference>
<keyword evidence="9 13" id="KW-0460">Magnesium</keyword>
<dbReference type="InterPro" id="IPR042530">
    <property type="entry name" value="EME1/EME2_C"/>
</dbReference>
<dbReference type="Gene3D" id="1.10.10.10">
    <property type="entry name" value="Winged helix-like DNA-binding domain superfamily/Winged helix DNA-binding domain"/>
    <property type="match status" value="1"/>
</dbReference>
<comment type="subunit">
    <text evidence="13">Interacts with EME1.</text>
</comment>
<protein>
    <recommendedName>
        <fullName evidence="13">Crossover junction endonuclease MUS81</fullName>
        <ecNumber evidence="13">3.1.22.-</ecNumber>
    </recommendedName>
</protein>
<keyword evidence="17" id="KW-1185">Reference proteome</keyword>
<keyword evidence="6 13" id="KW-0255">Endonuclease</keyword>
<keyword evidence="4 13" id="KW-0540">Nuclease</keyword>
<keyword evidence="10 13" id="KW-0233">DNA recombination</keyword>
<dbReference type="PANTHER" id="PTHR13451">
    <property type="entry name" value="CLASS II CROSSOVER JUNCTION ENDONUCLEASE MUS81"/>
    <property type="match status" value="1"/>
</dbReference>
<dbReference type="SMART" id="SM00891">
    <property type="entry name" value="ERCC4"/>
    <property type="match status" value="1"/>
</dbReference>
<dbReference type="SUPFAM" id="SSF47802">
    <property type="entry name" value="DNA polymerase beta, N-terminal domain-like"/>
    <property type="match status" value="1"/>
</dbReference>
<dbReference type="InterPro" id="IPR036388">
    <property type="entry name" value="WH-like_DNA-bd_sf"/>
</dbReference>
<dbReference type="InterPro" id="IPR027421">
    <property type="entry name" value="DNA_pol_lamdba_lyase_dom_sf"/>
</dbReference>
<dbReference type="InterPro" id="IPR047416">
    <property type="entry name" value="XPF_nuclease_Mus81"/>
</dbReference>
<dbReference type="Pfam" id="PF14716">
    <property type="entry name" value="HHH_8"/>
    <property type="match status" value="1"/>
</dbReference>
<evidence type="ECO:0000256" key="8">
    <source>
        <dbReference type="ARBA" id="ARBA00022801"/>
    </source>
</evidence>
<evidence type="ECO:0000313" key="16">
    <source>
        <dbReference type="EMBL" id="CAH3167562.1"/>
    </source>
</evidence>
<dbReference type="EMBL" id="CALNXK010000141">
    <property type="protein sequence ID" value="CAH3167562.1"/>
    <property type="molecule type" value="Genomic_DNA"/>
</dbReference>
<dbReference type="Proteomes" id="UP001159405">
    <property type="component" value="Unassembled WGS sequence"/>
</dbReference>
<evidence type="ECO:0000256" key="1">
    <source>
        <dbReference type="ARBA" id="ARBA00001946"/>
    </source>
</evidence>
<dbReference type="InterPro" id="IPR006166">
    <property type="entry name" value="ERCC4_domain"/>
</dbReference>
<dbReference type="Pfam" id="PF21292">
    <property type="entry name" value="EME1-MUS81_C"/>
    <property type="match status" value="1"/>
</dbReference>
<feature type="domain" description="ERCC4" evidence="15">
    <location>
        <begin position="357"/>
        <end position="467"/>
    </location>
</feature>
<keyword evidence="8 13" id="KW-0378">Hydrolase</keyword>
<dbReference type="EC" id="3.1.22.-" evidence="13"/>
<dbReference type="Gene3D" id="1.10.150.110">
    <property type="entry name" value="DNA polymerase beta, N-terminal domain-like"/>
    <property type="match status" value="1"/>
</dbReference>
<evidence type="ECO:0000256" key="14">
    <source>
        <dbReference type="SAM" id="MobiDB-lite"/>
    </source>
</evidence>
<gene>
    <name evidence="16" type="ORF">PLOB_00008744</name>
</gene>
<evidence type="ECO:0000256" key="6">
    <source>
        <dbReference type="ARBA" id="ARBA00022759"/>
    </source>
</evidence>
<evidence type="ECO:0000256" key="10">
    <source>
        <dbReference type="ARBA" id="ARBA00023172"/>
    </source>
</evidence>